<evidence type="ECO:0000256" key="4">
    <source>
        <dbReference type="SAM" id="Phobius"/>
    </source>
</evidence>
<organism evidence="6 7">
    <name type="scientific">Leisingera aquaemixtae</name>
    <dbReference type="NCBI Taxonomy" id="1396826"/>
    <lineage>
        <taxon>Bacteria</taxon>
        <taxon>Pseudomonadati</taxon>
        <taxon>Pseudomonadota</taxon>
        <taxon>Alphaproteobacteria</taxon>
        <taxon>Rhodobacterales</taxon>
        <taxon>Roseobacteraceae</taxon>
        <taxon>Leisingera</taxon>
    </lineage>
</organism>
<evidence type="ECO:0000313" key="6">
    <source>
        <dbReference type="EMBL" id="CUH99585.1"/>
    </source>
</evidence>
<dbReference type="PANTHER" id="PTHR32347:SF29">
    <property type="entry name" value="UPF0194 MEMBRANE PROTEIN YBHG"/>
    <property type="match status" value="1"/>
</dbReference>
<evidence type="ECO:0000256" key="3">
    <source>
        <dbReference type="SAM" id="Coils"/>
    </source>
</evidence>
<dbReference type="Gene3D" id="6.10.140.1990">
    <property type="match status" value="1"/>
</dbReference>
<evidence type="ECO:0000256" key="2">
    <source>
        <dbReference type="ARBA" id="ARBA00023054"/>
    </source>
</evidence>
<dbReference type="GO" id="GO:0019898">
    <property type="term" value="C:extrinsic component of membrane"/>
    <property type="evidence" value="ECO:0007669"/>
    <property type="project" value="InterPro"/>
</dbReference>
<comment type="subcellular location">
    <subcellularLocation>
        <location evidence="1">Cell envelope</location>
    </subcellularLocation>
</comment>
<dbReference type="RefSeq" id="WP_058285719.1">
    <property type="nucleotide sequence ID" value="NZ_CYSR01000020.1"/>
</dbReference>
<accession>A0A0P1H9D6</accession>
<name>A0A0P1H9D6_9RHOB</name>
<feature type="transmembrane region" description="Helical" evidence="4">
    <location>
        <begin position="7"/>
        <end position="26"/>
    </location>
</feature>
<dbReference type="PANTHER" id="PTHR32347">
    <property type="entry name" value="EFFLUX SYSTEM COMPONENT YKNX-RELATED"/>
    <property type="match status" value="1"/>
</dbReference>
<dbReference type="STRING" id="1396826.PHA8399_01707"/>
<proteinExistence type="predicted"/>
<keyword evidence="4" id="KW-1133">Transmembrane helix</keyword>
<keyword evidence="4" id="KW-0812">Transmembrane</keyword>
<dbReference type="InterPro" id="IPR030190">
    <property type="entry name" value="MacA_alpha-hairpin_sf"/>
</dbReference>
<dbReference type="GO" id="GO:0030313">
    <property type="term" value="C:cell envelope"/>
    <property type="evidence" value="ECO:0007669"/>
    <property type="project" value="UniProtKB-SubCell"/>
</dbReference>
<dbReference type="GO" id="GO:1990961">
    <property type="term" value="P:xenobiotic detoxification by transmembrane export across the plasma membrane"/>
    <property type="evidence" value="ECO:0007669"/>
    <property type="project" value="InterPro"/>
</dbReference>
<keyword evidence="4" id="KW-0472">Membrane</keyword>
<dbReference type="GO" id="GO:1990195">
    <property type="term" value="C:macrolide transmembrane transporter complex"/>
    <property type="evidence" value="ECO:0007669"/>
    <property type="project" value="InterPro"/>
</dbReference>
<dbReference type="AlphaFoldDB" id="A0A0P1H9D6"/>
<keyword evidence="2 3" id="KW-0175">Coiled coil</keyword>
<feature type="coiled-coil region" evidence="3">
    <location>
        <begin position="103"/>
        <end position="130"/>
    </location>
</feature>
<evidence type="ECO:0000259" key="5">
    <source>
        <dbReference type="Pfam" id="PF25989"/>
    </source>
</evidence>
<protein>
    <submittedName>
        <fullName evidence="6">Macrolide-specific efflux protein MacA</fullName>
    </submittedName>
</protein>
<dbReference type="InterPro" id="IPR050465">
    <property type="entry name" value="UPF0194_transport"/>
</dbReference>
<dbReference type="EMBL" id="CYSR01000020">
    <property type="protein sequence ID" value="CUH99585.1"/>
    <property type="molecule type" value="Genomic_DNA"/>
</dbReference>
<dbReference type="Gene3D" id="2.40.50.100">
    <property type="match status" value="1"/>
</dbReference>
<dbReference type="Pfam" id="PF25989">
    <property type="entry name" value="YknX_C"/>
    <property type="match status" value="1"/>
</dbReference>
<reference evidence="6 7" key="1">
    <citation type="submission" date="2015-09" db="EMBL/GenBank/DDBJ databases">
        <authorList>
            <consortium name="Swine Surveillance"/>
        </authorList>
    </citation>
    <scope>NUCLEOTIDE SEQUENCE [LARGE SCALE GENOMIC DNA]</scope>
    <source>
        <strain evidence="6 7">CECT 8399</strain>
    </source>
</reference>
<evidence type="ECO:0000313" key="7">
    <source>
        <dbReference type="Proteomes" id="UP000051326"/>
    </source>
</evidence>
<evidence type="ECO:0000256" key="1">
    <source>
        <dbReference type="ARBA" id="ARBA00004196"/>
    </source>
</evidence>
<dbReference type="Proteomes" id="UP000051326">
    <property type="component" value="Unassembled WGS sequence"/>
</dbReference>
<dbReference type="InterPro" id="IPR058637">
    <property type="entry name" value="YknX-like_C"/>
</dbReference>
<sequence>MHLNLRSLLLYVTGGGVLAALLYVAFREEPVAVDLHEVTRGRMEITIDADGETRVRDLFEVAAPIAGTARRSPVRAGDRVTAGETLVAIVEPARPHLLDARTRAQAQATLREAQAALHVARADLQKAIEDRILAQSQFERVKALAERNVASLTRLEDATQRLAVAAAGEEAASARVDMSQSTLARAQAALILPEAGAEVPDSCCIRITAPADGVVLSVVTISERPVLPGDLLVTIGDPQDLELVADLLSSDAVRLAPGARASIERWGGPGPLEAVLNRIEPVARTKVSALGIEEQRVDVFFDLVTPKAQRTSLGEGFSVFARIIEWEAEDVLRIPVSALFRDGGGWAAFVAADGRAAVRPLTLGRRNGQVAEVLAGLEPGERVVLHPGEAVADGVLITER</sequence>
<dbReference type="Gene3D" id="2.40.420.20">
    <property type="match status" value="1"/>
</dbReference>
<feature type="domain" description="YknX-like C-terminal permuted SH3-like" evidence="5">
    <location>
        <begin position="331"/>
        <end position="398"/>
    </location>
</feature>
<gene>
    <name evidence="6" type="primary">macA</name>
    <name evidence="6" type="ORF">PHA8399_01707</name>
</gene>